<protein>
    <submittedName>
        <fullName evidence="1">Uncharacterized protein</fullName>
    </submittedName>
</protein>
<organism evidence="1 2">
    <name type="scientific">Vermiconidia calcicola</name>
    <dbReference type="NCBI Taxonomy" id="1690605"/>
    <lineage>
        <taxon>Eukaryota</taxon>
        <taxon>Fungi</taxon>
        <taxon>Dikarya</taxon>
        <taxon>Ascomycota</taxon>
        <taxon>Pezizomycotina</taxon>
        <taxon>Dothideomycetes</taxon>
        <taxon>Dothideomycetidae</taxon>
        <taxon>Mycosphaerellales</taxon>
        <taxon>Extremaceae</taxon>
        <taxon>Vermiconidia</taxon>
    </lineage>
</organism>
<sequence>MRNQLWRSLHRSPHLQQQFRHIADARPFQPGDLVLLREKLNKSAQPIFTRPLKAGGKIEGHRGIIPHDDIVGKRVRDVVRTAPPKAKAGGEVKKRQEQTEFRVHEVKLEEYVRLTKRLVTPVYPVDAALIVDLLDLHSHAHEAIEGGEKLEVLEAGTGHGALTLYLSRAIHAANMPLPRQPANEASVETWKANRKAIIHTVDTQAKYSAHAQSIVKGFKHGLYAHNVDFHTSDVSAWVRKNHTGDPFLSRAILDLPNADTHLAIVAQAMRTDGTVVVFNPSLTQILQCCVKIKEEGTPLELESVIELPVNGGARGREWDVRAVKPRASIKKDEDHAVVQEEVGVDEELAGTEQDHNSSVDAASVDEVAILDARAEETPEKEGGWQMVCRPKVGDRIVGGGFLGVLKKQRDMRREP</sequence>
<evidence type="ECO:0000313" key="1">
    <source>
        <dbReference type="EMBL" id="KAK3720065.1"/>
    </source>
</evidence>
<name>A0ACC3NNM1_9PEZI</name>
<dbReference type="EMBL" id="JAUTXU010000023">
    <property type="protein sequence ID" value="KAK3720065.1"/>
    <property type="molecule type" value="Genomic_DNA"/>
</dbReference>
<dbReference type="Proteomes" id="UP001281147">
    <property type="component" value="Unassembled WGS sequence"/>
</dbReference>
<evidence type="ECO:0000313" key="2">
    <source>
        <dbReference type="Proteomes" id="UP001281147"/>
    </source>
</evidence>
<keyword evidence="2" id="KW-1185">Reference proteome</keyword>
<proteinExistence type="predicted"/>
<reference evidence="1" key="1">
    <citation type="submission" date="2023-07" db="EMBL/GenBank/DDBJ databases">
        <title>Black Yeasts Isolated from many extreme environments.</title>
        <authorList>
            <person name="Coleine C."/>
            <person name="Stajich J.E."/>
            <person name="Selbmann L."/>
        </authorList>
    </citation>
    <scope>NUCLEOTIDE SEQUENCE</scope>
    <source>
        <strain evidence="1">CCFEE 5714</strain>
    </source>
</reference>
<accession>A0ACC3NNM1</accession>
<comment type="caution">
    <text evidence="1">The sequence shown here is derived from an EMBL/GenBank/DDBJ whole genome shotgun (WGS) entry which is preliminary data.</text>
</comment>
<gene>
    <name evidence="1" type="ORF">LTR37_003888</name>
</gene>